<dbReference type="RefSeq" id="WP_371720573.1">
    <property type="nucleotide sequence ID" value="NZ_JBGOOF010000072.1"/>
</dbReference>
<dbReference type="Pfam" id="PF21527">
    <property type="entry name" value="Stv"/>
    <property type="match status" value="1"/>
</dbReference>
<dbReference type="InterPro" id="IPR049002">
    <property type="entry name" value="Stv"/>
</dbReference>
<evidence type="ECO:0000313" key="3">
    <source>
        <dbReference type="Proteomes" id="UP001569151"/>
    </source>
</evidence>
<gene>
    <name evidence="2" type="ORF">ACED39_23845</name>
</gene>
<organism evidence="2 3">
    <name type="scientific">Vibrio bivalvicida</name>
    <dbReference type="NCBI Taxonomy" id="1276888"/>
    <lineage>
        <taxon>Bacteria</taxon>
        <taxon>Pseudomonadati</taxon>
        <taxon>Pseudomonadota</taxon>
        <taxon>Gammaproteobacteria</taxon>
        <taxon>Vibrionales</taxon>
        <taxon>Vibrionaceae</taxon>
        <taxon>Vibrio</taxon>
        <taxon>Vibrio oreintalis group</taxon>
    </lineage>
</organism>
<keyword evidence="3" id="KW-1185">Reference proteome</keyword>
<proteinExistence type="predicted"/>
<sequence>MFVERKFKNLMITSVNPMAESVLILSHGGYTPRRDKLRRGSGFVTIPLGITVEFNSDEDRPSIGTKANHLLMGTPIVPISTSLPGSLIHNYSLSHNPLFDSYKPNNTYDLIKVSSDGKAHMKDVFAAIQQHGLRYKTIRSFHCRINKLTYDF</sequence>
<evidence type="ECO:0000313" key="2">
    <source>
        <dbReference type="EMBL" id="MEZ8211788.1"/>
    </source>
</evidence>
<evidence type="ECO:0000259" key="1">
    <source>
        <dbReference type="Pfam" id="PF21527"/>
    </source>
</evidence>
<name>A0ABV4MQE7_9VIBR</name>
<reference evidence="2 3" key="1">
    <citation type="submission" date="2024-06" db="EMBL/GenBank/DDBJ databases">
        <authorList>
            <person name="Steensen K."/>
            <person name="Seneca J."/>
            <person name="Bartlau N."/>
            <person name="Yu A.X."/>
            <person name="Polz M.F."/>
        </authorList>
    </citation>
    <scope>NUCLEOTIDE SEQUENCE [LARGE SCALE GENOMIC DNA]</scope>
    <source>
        <strain evidence="2 3">1F146</strain>
    </source>
</reference>
<comment type="caution">
    <text evidence="2">The sequence shown here is derived from an EMBL/GenBank/DDBJ whole genome shotgun (WGS) entry which is preliminary data.</text>
</comment>
<accession>A0ABV4MQE7</accession>
<dbReference type="EMBL" id="JBGOOS010000078">
    <property type="protein sequence ID" value="MEZ8211788.1"/>
    <property type="molecule type" value="Genomic_DNA"/>
</dbReference>
<feature type="domain" description="Putative adhesin Stv" evidence="1">
    <location>
        <begin position="22"/>
        <end position="144"/>
    </location>
</feature>
<dbReference type="Proteomes" id="UP001569151">
    <property type="component" value="Unassembled WGS sequence"/>
</dbReference>
<protein>
    <submittedName>
        <fullName evidence="2">Adhesin</fullName>
    </submittedName>
</protein>